<name>A0A369C2B8_9GAMM</name>
<accession>A0A369C2B8</accession>
<organism evidence="1 2">
    <name type="scientific">Thioalbus denitrificans</name>
    <dbReference type="NCBI Taxonomy" id="547122"/>
    <lineage>
        <taxon>Bacteria</taxon>
        <taxon>Pseudomonadati</taxon>
        <taxon>Pseudomonadota</taxon>
        <taxon>Gammaproteobacteria</taxon>
        <taxon>Chromatiales</taxon>
        <taxon>Ectothiorhodospiraceae</taxon>
        <taxon>Thioalbus</taxon>
    </lineage>
</organism>
<dbReference type="InterPro" id="IPR021364">
    <property type="entry name" value="DUF2857"/>
</dbReference>
<comment type="caution">
    <text evidence="1">The sequence shown here is derived from an EMBL/GenBank/DDBJ whole genome shotgun (WGS) entry which is preliminary data.</text>
</comment>
<proteinExistence type="predicted"/>
<protein>
    <submittedName>
        <fullName evidence="1">Uncharacterized protein DUF2857</fullName>
    </submittedName>
</protein>
<dbReference type="RefSeq" id="WP_170142176.1">
    <property type="nucleotide sequence ID" value="NZ_QPJY01000008.1"/>
</dbReference>
<dbReference type="AlphaFoldDB" id="A0A369C2B8"/>
<dbReference type="Proteomes" id="UP000252707">
    <property type="component" value="Unassembled WGS sequence"/>
</dbReference>
<sequence length="201" mass="23006">MARKEYELTNAVLRYATSCTREGDWSALRDMNIGDREAEALRNLTLGELTLLERKLDGHILRVQLDRAAFWMVLDQVRRESQLQAAKLELVRRNAPAEMMESLFGMGQKEYVACRRSIRAPRGVGRPPEPDEETTSRIWMVWKRVAGETGWPRPDQWTEIADETGASLRIIWRLAQRWLEEFPPAATGTGRKSAGPARLEA</sequence>
<evidence type="ECO:0000313" key="2">
    <source>
        <dbReference type="Proteomes" id="UP000252707"/>
    </source>
</evidence>
<evidence type="ECO:0000313" key="1">
    <source>
        <dbReference type="EMBL" id="RCX28039.1"/>
    </source>
</evidence>
<dbReference type="EMBL" id="QPJY01000008">
    <property type="protein sequence ID" value="RCX28039.1"/>
    <property type="molecule type" value="Genomic_DNA"/>
</dbReference>
<reference evidence="1 2" key="1">
    <citation type="submission" date="2018-07" db="EMBL/GenBank/DDBJ databases">
        <title>Genomic Encyclopedia of Type Strains, Phase IV (KMG-IV): sequencing the most valuable type-strain genomes for metagenomic binning, comparative biology and taxonomic classification.</title>
        <authorList>
            <person name="Goeker M."/>
        </authorList>
    </citation>
    <scope>NUCLEOTIDE SEQUENCE [LARGE SCALE GENOMIC DNA]</scope>
    <source>
        <strain evidence="1 2">DSM 26407</strain>
    </source>
</reference>
<gene>
    <name evidence="1" type="ORF">DFQ59_10867</name>
</gene>
<keyword evidence="2" id="KW-1185">Reference proteome</keyword>
<dbReference type="Pfam" id="PF11198">
    <property type="entry name" value="DUF2857"/>
    <property type="match status" value="1"/>
</dbReference>